<proteinExistence type="predicted"/>
<dbReference type="PANTHER" id="PTHR44591">
    <property type="entry name" value="STRESS RESPONSE REGULATOR PROTEIN 1"/>
    <property type="match status" value="1"/>
</dbReference>
<dbReference type="InterPro" id="IPR011006">
    <property type="entry name" value="CheY-like_superfamily"/>
</dbReference>
<evidence type="ECO:0000256" key="1">
    <source>
        <dbReference type="ARBA" id="ARBA00022553"/>
    </source>
</evidence>
<dbReference type="GO" id="GO:0003677">
    <property type="term" value="F:DNA binding"/>
    <property type="evidence" value="ECO:0007669"/>
    <property type="project" value="InterPro"/>
</dbReference>
<organism evidence="5 6">
    <name type="scientific">Mesoterricola sediminis</name>
    <dbReference type="NCBI Taxonomy" id="2927980"/>
    <lineage>
        <taxon>Bacteria</taxon>
        <taxon>Pseudomonadati</taxon>
        <taxon>Acidobacteriota</taxon>
        <taxon>Holophagae</taxon>
        <taxon>Holophagales</taxon>
        <taxon>Holophagaceae</taxon>
        <taxon>Mesoterricola</taxon>
    </lineage>
</organism>
<gene>
    <name evidence="5" type="ORF">METESE_23870</name>
</gene>
<keyword evidence="2" id="KW-0902">Two-component regulatory system</keyword>
<evidence type="ECO:0000259" key="4">
    <source>
        <dbReference type="PROSITE" id="PS50110"/>
    </source>
</evidence>
<evidence type="ECO:0000256" key="3">
    <source>
        <dbReference type="PROSITE-ProRule" id="PRU00169"/>
    </source>
</evidence>
<dbReference type="EMBL" id="AP027081">
    <property type="protein sequence ID" value="BDU77429.1"/>
    <property type="molecule type" value="Genomic_DNA"/>
</dbReference>
<dbReference type="Pfam" id="PF04397">
    <property type="entry name" value="LytTR"/>
    <property type="match status" value="1"/>
</dbReference>
<evidence type="ECO:0000313" key="5">
    <source>
        <dbReference type="EMBL" id="BDU77429.1"/>
    </source>
</evidence>
<dbReference type="PROSITE" id="PS50110">
    <property type="entry name" value="RESPONSE_REGULATORY"/>
    <property type="match status" value="1"/>
</dbReference>
<evidence type="ECO:0000313" key="6">
    <source>
        <dbReference type="Proteomes" id="UP001228113"/>
    </source>
</evidence>
<dbReference type="InterPro" id="IPR007492">
    <property type="entry name" value="LytTR_DNA-bd_dom"/>
</dbReference>
<keyword evidence="1 3" id="KW-0597">Phosphoprotein</keyword>
<dbReference type="GO" id="GO:0000160">
    <property type="term" value="P:phosphorelay signal transduction system"/>
    <property type="evidence" value="ECO:0007669"/>
    <property type="project" value="UniProtKB-KW"/>
</dbReference>
<dbReference type="Proteomes" id="UP001228113">
    <property type="component" value="Chromosome"/>
</dbReference>
<dbReference type="Pfam" id="PF00072">
    <property type="entry name" value="Response_reg"/>
    <property type="match status" value="1"/>
</dbReference>
<dbReference type="SMART" id="SM00448">
    <property type="entry name" value="REC"/>
    <property type="match status" value="1"/>
</dbReference>
<dbReference type="InterPro" id="IPR001789">
    <property type="entry name" value="Sig_transdc_resp-reg_receiver"/>
</dbReference>
<dbReference type="Gene3D" id="3.40.50.2300">
    <property type="match status" value="1"/>
</dbReference>
<reference evidence="5" key="1">
    <citation type="journal article" date="2023" name="Int. J. Syst. Evol. Microbiol.">
        <title>Mesoterricola silvestris gen. nov., sp. nov., Mesoterricola sediminis sp. nov., Geothrix oryzae sp. nov., Geothrix edaphica sp. nov., Geothrix rubra sp. nov., and Geothrix limicola sp. nov., six novel members of Acidobacteriota isolated from soils.</title>
        <authorList>
            <person name="Itoh H."/>
            <person name="Sugisawa Y."/>
            <person name="Mise K."/>
            <person name="Xu Z."/>
            <person name="Kuniyasu M."/>
            <person name="Ushijima N."/>
            <person name="Kawano K."/>
            <person name="Kobayashi E."/>
            <person name="Shiratori Y."/>
            <person name="Masuda Y."/>
            <person name="Senoo K."/>
        </authorList>
    </citation>
    <scope>NUCLEOTIDE SEQUENCE</scope>
    <source>
        <strain evidence="5">W786</strain>
    </source>
</reference>
<sequence>MTQQDSRSLKIAIADDESLSLLRLGRCLEKSGCTVVGKFADGATLVDWLQGHDQPDALFIDVKMPGASGLDILAEYSTRLPIVLVTSGAEFAVPAFDFEATDFLLKPFSQERIEKALERVRKQLGVAQAASLAQPAPRIPVLAGTGTLLLEVAKISHFKLERAAVWACTASGEFQTRWRSLNQVLEALPGVRLIRLNRTVVARPEGVRGLRVLRYGKRMILLADGREYIATRMGTRELNRILGLQ</sequence>
<dbReference type="InterPro" id="IPR050595">
    <property type="entry name" value="Bact_response_regulator"/>
</dbReference>
<feature type="modified residue" description="4-aspartylphosphate" evidence="3">
    <location>
        <position position="61"/>
    </location>
</feature>
<dbReference type="SUPFAM" id="SSF52172">
    <property type="entry name" value="CheY-like"/>
    <property type="match status" value="1"/>
</dbReference>
<dbReference type="KEGG" id="msea:METESE_23870"/>
<dbReference type="PANTHER" id="PTHR44591:SF14">
    <property type="entry name" value="PROTEIN PILG"/>
    <property type="match status" value="1"/>
</dbReference>
<protein>
    <recommendedName>
        <fullName evidence="4">Response regulatory domain-containing protein</fullName>
    </recommendedName>
</protein>
<evidence type="ECO:0000256" key="2">
    <source>
        <dbReference type="ARBA" id="ARBA00023012"/>
    </source>
</evidence>
<dbReference type="AlphaFoldDB" id="A0AA48GW82"/>
<dbReference type="SMART" id="SM00850">
    <property type="entry name" value="LytTR"/>
    <property type="match status" value="1"/>
</dbReference>
<name>A0AA48GW82_9BACT</name>
<feature type="domain" description="Response regulatory" evidence="4">
    <location>
        <begin position="10"/>
        <end position="121"/>
    </location>
</feature>
<accession>A0AA48GW82</accession>
<keyword evidence="6" id="KW-1185">Reference proteome</keyword>